<evidence type="ECO:0000259" key="5">
    <source>
        <dbReference type="SMART" id="SM00650"/>
    </source>
</evidence>
<gene>
    <name evidence="6" type="ORF">J4E96_03610</name>
</gene>
<keyword evidence="7" id="KW-1185">Reference proteome</keyword>
<reference evidence="6" key="1">
    <citation type="submission" date="2021-03" db="EMBL/GenBank/DDBJ databases">
        <title>Pengzhenrongella sicca gen. nov., sp. nov., a new member of suborder Micrococcineae isolated from High-Arctic tundra soil.</title>
        <authorList>
            <person name="Peng F."/>
        </authorList>
    </citation>
    <scope>NUCLEOTIDE SEQUENCE</scope>
    <source>
        <strain evidence="6">LRZ-2</strain>
    </source>
</reference>
<dbReference type="InterPro" id="IPR029063">
    <property type="entry name" value="SAM-dependent_MTases_sf"/>
</dbReference>
<dbReference type="SMART" id="SM00650">
    <property type="entry name" value="rADc"/>
    <property type="match status" value="1"/>
</dbReference>
<dbReference type="PANTHER" id="PTHR44942:SF4">
    <property type="entry name" value="METHYLTRANSFERASE TYPE 11 DOMAIN-CONTAINING PROTEIN"/>
    <property type="match status" value="1"/>
</dbReference>
<dbReference type="GO" id="GO:0000179">
    <property type="term" value="F:rRNA (adenine-N6,N6-)-dimethyltransferase activity"/>
    <property type="evidence" value="ECO:0007669"/>
    <property type="project" value="InterPro"/>
</dbReference>
<dbReference type="PANTHER" id="PTHR44942">
    <property type="entry name" value="METHYLTRANSF_11 DOMAIN-CONTAINING PROTEIN"/>
    <property type="match status" value="1"/>
</dbReference>
<keyword evidence="1 6" id="KW-0489">Methyltransferase</keyword>
<dbReference type="Proteomes" id="UP000663937">
    <property type="component" value="Chromosome"/>
</dbReference>
<feature type="domain" description="Ribosomal RNA adenine methylase transferase N-terminal" evidence="5">
    <location>
        <begin position="28"/>
        <end position="142"/>
    </location>
</feature>
<feature type="region of interest" description="Disordered" evidence="4">
    <location>
        <begin position="1"/>
        <end position="21"/>
    </location>
</feature>
<dbReference type="EMBL" id="CP071868">
    <property type="protein sequence ID" value="QTE30118.1"/>
    <property type="molecule type" value="Genomic_DNA"/>
</dbReference>
<evidence type="ECO:0000256" key="2">
    <source>
        <dbReference type="ARBA" id="ARBA00022679"/>
    </source>
</evidence>
<evidence type="ECO:0000313" key="6">
    <source>
        <dbReference type="EMBL" id="QTE30118.1"/>
    </source>
</evidence>
<dbReference type="InterPro" id="IPR020598">
    <property type="entry name" value="rRNA_Ade_methylase_Trfase_N"/>
</dbReference>
<evidence type="ECO:0000256" key="1">
    <source>
        <dbReference type="ARBA" id="ARBA00022603"/>
    </source>
</evidence>
<dbReference type="Gene3D" id="3.40.50.150">
    <property type="entry name" value="Vaccinia Virus protein VP39"/>
    <property type="match status" value="1"/>
</dbReference>
<name>A0A8A4ZKK6_9MICO</name>
<organism evidence="6 7">
    <name type="scientific">Pengzhenrongella sicca</name>
    <dbReference type="NCBI Taxonomy" id="2819238"/>
    <lineage>
        <taxon>Bacteria</taxon>
        <taxon>Bacillati</taxon>
        <taxon>Actinomycetota</taxon>
        <taxon>Actinomycetes</taxon>
        <taxon>Micrococcales</taxon>
        <taxon>Pengzhenrongella</taxon>
    </lineage>
</organism>
<dbReference type="Pfam" id="PF13649">
    <property type="entry name" value="Methyltransf_25"/>
    <property type="match status" value="1"/>
</dbReference>
<dbReference type="RefSeq" id="WP_227424434.1">
    <property type="nucleotide sequence ID" value="NZ_CP071868.1"/>
</dbReference>
<sequence>MGSTELRRTFGEDPDRYDRARPGYPPALVRDLARAGAIGPGDRVLEIGPGTGQATAALVAAGARVVAVELAPGLAAVLRGKPDLAEVDVVVGAFEEWDPPAPPFDAVVAFTSWHWLDPAARARKVAEALRPGGALVTVTTSHVAGGTVDFFAEVQECYERWDPATPLGLRLEPPDALPAELDEVDESPLFLPGSRRRYTQDVAYSTAAYLDVLLTYSGHRALPPERRSGLLGCVGELIDRSYGGTITKRYLYEVRIARRRRER</sequence>
<evidence type="ECO:0000313" key="7">
    <source>
        <dbReference type="Proteomes" id="UP000663937"/>
    </source>
</evidence>
<dbReference type="CDD" id="cd02440">
    <property type="entry name" value="AdoMet_MTases"/>
    <property type="match status" value="1"/>
</dbReference>
<keyword evidence="2" id="KW-0808">Transferase</keyword>
<dbReference type="SUPFAM" id="SSF53335">
    <property type="entry name" value="S-adenosyl-L-methionine-dependent methyltransferases"/>
    <property type="match status" value="1"/>
</dbReference>
<dbReference type="KEGG" id="psic:J4E96_03610"/>
<keyword evidence="3" id="KW-0949">S-adenosyl-L-methionine</keyword>
<evidence type="ECO:0000256" key="4">
    <source>
        <dbReference type="SAM" id="MobiDB-lite"/>
    </source>
</evidence>
<protein>
    <submittedName>
        <fullName evidence="6">Class I SAM-dependent methyltransferase</fullName>
    </submittedName>
</protein>
<accession>A0A8A4ZKK6</accession>
<dbReference type="AlphaFoldDB" id="A0A8A4ZKK6"/>
<evidence type="ECO:0000256" key="3">
    <source>
        <dbReference type="ARBA" id="ARBA00022691"/>
    </source>
</evidence>
<proteinExistence type="predicted"/>
<dbReference type="InterPro" id="IPR041698">
    <property type="entry name" value="Methyltransf_25"/>
</dbReference>
<dbReference type="InterPro" id="IPR051052">
    <property type="entry name" value="Diverse_substrate_MTase"/>
</dbReference>